<accession>A0ACC2X4P9</accession>
<sequence>MSSVKYQPHETTLVLATPEQRELISQVCYDYWIKETGASFRHYERAIEQGAHATEGRLQYFMQRDCLYRTSNTSCDAIESGISYVLEAVYTPPEHRRHGYARHALRLLHYILAIPTHLPPYPQDTFGPAPPVSTFSDCKSKGDVSFNDALFSTLWSDVGREYYARATIGDGEEERDGWVVYNDRSTVVTLADSFEVSDGSSCTDGDNDGWQIRAYPSSIPLSQRTNRDRVRLQKHDALGKALLVDTLTTPGALEYYLDRMSVSWPAKYLPDVQNTSVPLTQKVPSVLYLEPSSSSLDAPAGWAIFAPHFDEHPSLLHPPSPPTLDITDLHIPPCSPETFSKIAKNLLCRLAEQARQYECEKMEIWDADEAVLDVWREIKGVSVEQVEREMRLGAIAWYGPKEEVGQINVISKQM</sequence>
<evidence type="ECO:0000313" key="2">
    <source>
        <dbReference type="Proteomes" id="UP001234202"/>
    </source>
</evidence>
<protein>
    <submittedName>
        <fullName evidence="1">Uncharacterized protein</fullName>
    </submittedName>
</protein>
<name>A0ACC2X4P9_9TREE</name>
<dbReference type="EMBL" id="JASBWV010000030">
    <property type="protein sequence ID" value="KAJ9118031.1"/>
    <property type="molecule type" value="Genomic_DNA"/>
</dbReference>
<evidence type="ECO:0000313" key="1">
    <source>
        <dbReference type="EMBL" id="KAJ9118031.1"/>
    </source>
</evidence>
<organism evidence="1 2">
    <name type="scientific">Naganishia onofrii</name>
    <dbReference type="NCBI Taxonomy" id="1851511"/>
    <lineage>
        <taxon>Eukaryota</taxon>
        <taxon>Fungi</taxon>
        <taxon>Dikarya</taxon>
        <taxon>Basidiomycota</taxon>
        <taxon>Agaricomycotina</taxon>
        <taxon>Tremellomycetes</taxon>
        <taxon>Filobasidiales</taxon>
        <taxon>Filobasidiaceae</taxon>
        <taxon>Naganishia</taxon>
    </lineage>
</organism>
<keyword evidence="2" id="KW-1185">Reference proteome</keyword>
<dbReference type="Proteomes" id="UP001234202">
    <property type="component" value="Unassembled WGS sequence"/>
</dbReference>
<reference evidence="1" key="1">
    <citation type="submission" date="2023-04" db="EMBL/GenBank/DDBJ databases">
        <title>Draft Genome sequencing of Naganishia species isolated from polar environments using Oxford Nanopore Technology.</title>
        <authorList>
            <person name="Leo P."/>
            <person name="Venkateswaran K."/>
        </authorList>
    </citation>
    <scope>NUCLEOTIDE SEQUENCE</scope>
    <source>
        <strain evidence="1">DBVPG 5303</strain>
    </source>
</reference>
<comment type="caution">
    <text evidence="1">The sequence shown here is derived from an EMBL/GenBank/DDBJ whole genome shotgun (WGS) entry which is preliminary data.</text>
</comment>
<proteinExistence type="predicted"/>
<gene>
    <name evidence="1" type="ORF">QFC24_006303</name>
</gene>